<protein>
    <submittedName>
        <fullName evidence="3">Uncharacterized protein</fullName>
    </submittedName>
</protein>
<accession>A0ABS5S4A2</accession>
<dbReference type="RefSeq" id="WP_214112927.1">
    <property type="nucleotide sequence ID" value="NZ_JAHCTB010000003.1"/>
</dbReference>
<keyword evidence="2" id="KW-0238">DNA-binding</keyword>
<gene>
    <name evidence="3" type="ORF">KIV10_07620</name>
</gene>
<organism evidence="3 4">
    <name type="scientific">Aequorivita echinoideorum</name>
    <dbReference type="NCBI Taxonomy" id="1549647"/>
    <lineage>
        <taxon>Bacteria</taxon>
        <taxon>Pseudomonadati</taxon>
        <taxon>Bacteroidota</taxon>
        <taxon>Flavobacteriia</taxon>
        <taxon>Flavobacteriales</taxon>
        <taxon>Flavobacteriaceae</taxon>
        <taxon>Aequorivita</taxon>
    </lineage>
</organism>
<proteinExistence type="predicted"/>
<evidence type="ECO:0000313" key="4">
    <source>
        <dbReference type="Proteomes" id="UP001297092"/>
    </source>
</evidence>
<evidence type="ECO:0000256" key="1">
    <source>
        <dbReference type="ARBA" id="ARBA00022747"/>
    </source>
</evidence>
<reference evidence="3 4" key="1">
    <citation type="submission" date="2021-05" db="EMBL/GenBank/DDBJ databases">
        <title>Aequorivita echinoideorum JCM 30378 genome.</title>
        <authorList>
            <person name="Zhang H."/>
            <person name="Li C."/>
        </authorList>
    </citation>
    <scope>NUCLEOTIDE SEQUENCE [LARGE SCALE GENOMIC DNA]</scope>
    <source>
        <strain evidence="3 4">JCM30378</strain>
    </source>
</reference>
<keyword evidence="4" id="KW-1185">Reference proteome</keyword>
<evidence type="ECO:0000313" key="3">
    <source>
        <dbReference type="EMBL" id="MBT0608045.1"/>
    </source>
</evidence>
<name>A0ABS5S4A2_9FLAO</name>
<dbReference type="SUPFAM" id="SSF116734">
    <property type="entry name" value="DNA methylase specificity domain"/>
    <property type="match status" value="1"/>
</dbReference>
<sequence length="219" mass="25010">MSINKYIGNLDSKFEKSKRITLGEIITPSKRGTNIPSGTLVLMPSNDSQIRLKLLDKIAPNKGFSTPLILNKKGLENGITANYLNWFLSRDFVKNHLAQFAKGSVFIRIPKKDLYDLVIPIPPNSRKYTSKKEIVIKIEENPFRKLIGGFYNDYRLNLKNERYRTAIILAGAISEALLYQLLLDQNTEKKLLEKDRSLGLGKLITYIKLLKLNINLDFP</sequence>
<dbReference type="EMBL" id="JAHCTB010000003">
    <property type="protein sequence ID" value="MBT0608045.1"/>
    <property type="molecule type" value="Genomic_DNA"/>
</dbReference>
<comment type="caution">
    <text evidence="3">The sequence shown here is derived from an EMBL/GenBank/DDBJ whole genome shotgun (WGS) entry which is preliminary data.</text>
</comment>
<dbReference type="InterPro" id="IPR044946">
    <property type="entry name" value="Restrct_endonuc_typeI_TRD_sf"/>
</dbReference>
<evidence type="ECO:0000256" key="2">
    <source>
        <dbReference type="ARBA" id="ARBA00023125"/>
    </source>
</evidence>
<dbReference type="Proteomes" id="UP001297092">
    <property type="component" value="Unassembled WGS sequence"/>
</dbReference>
<keyword evidence="1" id="KW-0680">Restriction system</keyword>
<dbReference type="Gene3D" id="3.90.220.20">
    <property type="entry name" value="DNA methylase specificity domains"/>
    <property type="match status" value="1"/>
</dbReference>